<sequence>MQIRRELGERKLAATARDAELRSQQLQRRLDDAQNQLKRKEKEFEETMDHLQQDIDSLETERGALRDKLKLYAKRGTHNAMASPATARDYPRKLLVYVI</sequence>
<evidence type="ECO:0000313" key="2">
    <source>
        <dbReference type="EMBL" id="CAH2217993.1"/>
    </source>
</evidence>
<dbReference type="OrthoDB" id="2130750at2759"/>
<dbReference type="Proteomes" id="UP000838756">
    <property type="component" value="Unassembled WGS sequence"/>
</dbReference>
<dbReference type="EMBL" id="CAKXAJ010018906">
    <property type="protein sequence ID" value="CAH2217993.1"/>
    <property type="molecule type" value="Genomic_DNA"/>
</dbReference>
<dbReference type="AlphaFoldDB" id="A0A8S4QX41"/>
<keyword evidence="1" id="KW-0175">Coiled coil</keyword>
<evidence type="ECO:0000256" key="1">
    <source>
        <dbReference type="SAM" id="Coils"/>
    </source>
</evidence>
<keyword evidence="3" id="KW-1185">Reference proteome</keyword>
<reference evidence="2" key="1">
    <citation type="submission" date="2022-03" db="EMBL/GenBank/DDBJ databases">
        <authorList>
            <person name="Lindestad O."/>
        </authorList>
    </citation>
    <scope>NUCLEOTIDE SEQUENCE</scope>
</reference>
<comment type="caution">
    <text evidence="2">The sequence shown here is derived from an EMBL/GenBank/DDBJ whole genome shotgun (WGS) entry which is preliminary data.</text>
</comment>
<protein>
    <submittedName>
        <fullName evidence="2">Jg26250 protein</fullName>
    </submittedName>
</protein>
<gene>
    <name evidence="2" type="primary">jg26250</name>
    <name evidence="2" type="ORF">PAEG_LOCUS5869</name>
</gene>
<organism evidence="2 3">
    <name type="scientific">Pararge aegeria aegeria</name>
    <dbReference type="NCBI Taxonomy" id="348720"/>
    <lineage>
        <taxon>Eukaryota</taxon>
        <taxon>Metazoa</taxon>
        <taxon>Ecdysozoa</taxon>
        <taxon>Arthropoda</taxon>
        <taxon>Hexapoda</taxon>
        <taxon>Insecta</taxon>
        <taxon>Pterygota</taxon>
        <taxon>Neoptera</taxon>
        <taxon>Endopterygota</taxon>
        <taxon>Lepidoptera</taxon>
        <taxon>Glossata</taxon>
        <taxon>Ditrysia</taxon>
        <taxon>Papilionoidea</taxon>
        <taxon>Nymphalidae</taxon>
        <taxon>Satyrinae</taxon>
        <taxon>Satyrini</taxon>
        <taxon>Parargina</taxon>
        <taxon>Pararge</taxon>
    </lineage>
</organism>
<name>A0A8S4QX41_9NEOP</name>
<accession>A0A8S4QX41</accession>
<proteinExistence type="predicted"/>
<evidence type="ECO:0000313" key="3">
    <source>
        <dbReference type="Proteomes" id="UP000838756"/>
    </source>
</evidence>
<feature type="coiled-coil region" evidence="1">
    <location>
        <begin position="9"/>
        <end position="75"/>
    </location>
</feature>